<accession>A0A0M4FS54</accession>
<reference evidence="3 4" key="2">
    <citation type="journal article" date="2016" name="Int. J. Syst. Evol. Microbiol.">
        <title>Bacillus gobiensis sp. nov., isolated from a soil sample.</title>
        <authorList>
            <person name="Liu B."/>
            <person name="Liu G.H."/>
            <person name="Cetin S."/>
            <person name="Schumann P."/>
            <person name="Pan Z.Z."/>
            <person name="Chen Q.Q."/>
        </authorList>
    </citation>
    <scope>NUCLEOTIDE SEQUENCE [LARGE SCALE GENOMIC DNA]</scope>
    <source>
        <strain evidence="3 4">FJAT-4402</strain>
    </source>
</reference>
<dbReference type="PANTHER" id="PTHR11487:SF0">
    <property type="entry name" value="S-ACYL FATTY ACID SYNTHASE THIOESTERASE, MEDIUM CHAIN"/>
    <property type="match status" value="1"/>
</dbReference>
<dbReference type="InterPro" id="IPR001031">
    <property type="entry name" value="Thioesterase"/>
</dbReference>
<dbReference type="EMBL" id="CP012600">
    <property type="protein sequence ID" value="ALC82523.1"/>
    <property type="molecule type" value="Genomic_DNA"/>
</dbReference>
<evidence type="ECO:0000259" key="2">
    <source>
        <dbReference type="Pfam" id="PF00975"/>
    </source>
</evidence>
<gene>
    <name evidence="3" type="ORF">AM592_13735</name>
</gene>
<organism evidence="3 4">
    <name type="scientific">Bacillus gobiensis</name>
    <dbReference type="NCBI Taxonomy" id="1441095"/>
    <lineage>
        <taxon>Bacteria</taxon>
        <taxon>Bacillati</taxon>
        <taxon>Bacillota</taxon>
        <taxon>Bacilli</taxon>
        <taxon>Bacillales</taxon>
        <taxon>Bacillaceae</taxon>
        <taxon>Bacillus</taxon>
    </lineage>
</organism>
<reference evidence="4" key="1">
    <citation type="submission" date="2015-08" db="EMBL/GenBank/DDBJ databases">
        <title>Genome sequencing project for genomic taxonomy and phylogenomics of Bacillus-like bacteria.</title>
        <authorList>
            <person name="Liu B."/>
            <person name="Wang J."/>
            <person name="Zhu Y."/>
            <person name="Liu G."/>
            <person name="Chen Q."/>
            <person name="Chen Z."/>
            <person name="Lan J."/>
            <person name="Che J."/>
            <person name="Ge C."/>
            <person name="Shi H."/>
            <person name="Pan Z."/>
            <person name="Liu X."/>
        </authorList>
    </citation>
    <scope>NUCLEOTIDE SEQUENCE [LARGE SCALE GENOMIC DNA]</scope>
    <source>
        <strain evidence="4">FJAT-4402</strain>
    </source>
</reference>
<protein>
    <recommendedName>
        <fullName evidence="2">Thioesterase domain-containing protein</fullName>
    </recommendedName>
</protein>
<dbReference type="GO" id="GO:0008610">
    <property type="term" value="P:lipid biosynthetic process"/>
    <property type="evidence" value="ECO:0007669"/>
    <property type="project" value="TreeGrafter"/>
</dbReference>
<dbReference type="PANTHER" id="PTHR11487">
    <property type="entry name" value="THIOESTERASE"/>
    <property type="match status" value="1"/>
</dbReference>
<comment type="similarity">
    <text evidence="1">Belongs to the thioesterase family.</text>
</comment>
<dbReference type="SUPFAM" id="SSF53474">
    <property type="entry name" value="alpha/beta-Hydrolases"/>
    <property type="match status" value="1"/>
</dbReference>
<dbReference type="AlphaFoldDB" id="A0A0M4FS54"/>
<name>A0A0M4FS54_9BACI</name>
<dbReference type="STRING" id="1441095.AM592_13735"/>
<sequence>MQNKWVIIDEVKPEARMRLFCFSYAGGGANVYKTWNKYLPDDLELASIELPGRGRRITEPSIRHKDILVETLKKAMIPYLEEKPYCFFGHSMGALIAYELIQSLNKSEGLLPRHFFPSAHRAPHLQRSTNKTTYNLPDDALIQRLRELDGTPETVLNNKELLNIVLPIMRADLQICETYQYSADNKVLSVPITAFAGKGDRSVAVESIDAWSSLTSRSFDCIKMEGNHFFIHQHEQVIVQKIAETLELSVV</sequence>
<keyword evidence="4" id="KW-1185">Reference proteome</keyword>
<dbReference type="Pfam" id="PF00975">
    <property type="entry name" value="Thioesterase"/>
    <property type="match status" value="1"/>
</dbReference>
<feature type="domain" description="Thioesterase" evidence="2">
    <location>
        <begin position="18"/>
        <end position="245"/>
    </location>
</feature>
<evidence type="ECO:0000313" key="3">
    <source>
        <dbReference type="EMBL" id="ALC82523.1"/>
    </source>
</evidence>
<dbReference type="InterPro" id="IPR029058">
    <property type="entry name" value="AB_hydrolase_fold"/>
</dbReference>
<dbReference type="InterPro" id="IPR012223">
    <property type="entry name" value="TEII"/>
</dbReference>
<dbReference type="OrthoDB" id="2213423at2"/>
<evidence type="ECO:0000256" key="1">
    <source>
        <dbReference type="ARBA" id="ARBA00007169"/>
    </source>
</evidence>
<evidence type="ECO:0000313" key="4">
    <source>
        <dbReference type="Proteomes" id="UP000067625"/>
    </source>
</evidence>
<dbReference type="Proteomes" id="UP000067625">
    <property type="component" value="Chromosome"/>
</dbReference>
<proteinExistence type="inferred from homology"/>
<dbReference type="Gene3D" id="3.40.50.1820">
    <property type="entry name" value="alpha/beta hydrolase"/>
    <property type="match status" value="1"/>
</dbReference>
<dbReference type="RefSeq" id="WP_053604319.1">
    <property type="nucleotide sequence ID" value="NZ_CP012600.1"/>
</dbReference>
<dbReference type="PATRIC" id="fig|1441095.3.peg.3016"/>